<evidence type="ECO:0000256" key="11">
    <source>
        <dbReference type="ARBA" id="ARBA00022989"/>
    </source>
</evidence>
<dbReference type="PROSITE" id="PS50885">
    <property type="entry name" value="HAMP"/>
    <property type="match status" value="1"/>
</dbReference>
<dbReference type="Proteomes" id="UP000595897">
    <property type="component" value="Chromosome"/>
</dbReference>
<dbReference type="PANTHER" id="PTHR45453">
    <property type="entry name" value="PHOSPHATE REGULON SENSOR PROTEIN PHOR"/>
    <property type="match status" value="1"/>
</dbReference>
<evidence type="ECO:0000256" key="9">
    <source>
        <dbReference type="ARBA" id="ARBA00022777"/>
    </source>
</evidence>
<evidence type="ECO:0000259" key="15">
    <source>
        <dbReference type="PROSITE" id="PS50109"/>
    </source>
</evidence>
<evidence type="ECO:0000256" key="5">
    <source>
        <dbReference type="ARBA" id="ARBA00022553"/>
    </source>
</evidence>
<dbReference type="InterPro" id="IPR036097">
    <property type="entry name" value="HisK_dim/P_sf"/>
</dbReference>
<proteinExistence type="predicted"/>
<dbReference type="PRINTS" id="PR00344">
    <property type="entry name" value="BCTRLSENSOR"/>
</dbReference>
<keyword evidence="7 14" id="KW-0812">Transmembrane</keyword>
<keyword evidence="19" id="KW-1185">Reference proteome</keyword>
<dbReference type="InterPro" id="IPR003660">
    <property type="entry name" value="HAMP_dom"/>
</dbReference>
<keyword evidence="5" id="KW-0597">Phosphoprotein</keyword>
<evidence type="ECO:0000256" key="4">
    <source>
        <dbReference type="ARBA" id="ARBA00022475"/>
    </source>
</evidence>
<dbReference type="GO" id="GO:0006355">
    <property type="term" value="P:regulation of DNA-templated transcription"/>
    <property type="evidence" value="ECO:0007669"/>
    <property type="project" value="InterPro"/>
</dbReference>
<dbReference type="InterPro" id="IPR036890">
    <property type="entry name" value="HATPase_C_sf"/>
</dbReference>
<comment type="subcellular location">
    <subcellularLocation>
        <location evidence="2">Cell membrane</location>
        <topology evidence="2">Multi-pass membrane protein</topology>
    </subcellularLocation>
</comment>
<dbReference type="InterPro" id="IPR003594">
    <property type="entry name" value="HATPase_dom"/>
</dbReference>
<accession>A0A7R7IFN3</accession>
<dbReference type="Pfam" id="PF00672">
    <property type="entry name" value="HAMP"/>
    <property type="match status" value="1"/>
</dbReference>
<dbReference type="CDD" id="cd06225">
    <property type="entry name" value="HAMP"/>
    <property type="match status" value="1"/>
</dbReference>
<evidence type="ECO:0000256" key="6">
    <source>
        <dbReference type="ARBA" id="ARBA00022679"/>
    </source>
</evidence>
<evidence type="ECO:0000259" key="17">
    <source>
        <dbReference type="PROSITE" id="PS50885"/>
    </source>
</evidence>
<keyword evidence="11 14" id="KW-1133">Transmembrane helix</keyword>
<dbReference type="SUPFAM" id="SSF103190">
    <property type="entry name" value="Sensory domain-like"/>
    <property type="match status" value="1"/>
</dbReference>
<dbReference type="GO" id="GO:0000155">
    <property type="term" value="F:phosphorelay sensor kinase activity"/>
    <property type="evidence" value="ECO:0007669"/>
    <property type="project" value="InterPro"/>
</dbReference>
<name>A0A7R7IFN3_9FIRM</name>
<keyword evidence="8" id="KW-0547">Nucleotide-binding</keyword>
<evidence type="ECO:0000256" key="12">
    <source>
        <dbReference type="ARBA" id="ARBA00023012"/>
    </source>
</evidence>
<comment type="catalytic activity">
    <reaction evidence="1">
        <text>ATP + protein L-histidine = ADP + protein N-phospho-L-histidine.</text>
        <dbReference type="EC" id="2.7.13.3"/>
    </reaction>
</comment>
<dbReference type="Gene3D" id="3.30.565.10">
    <property type="entry name" value="Histidine kinase-like ATPase, C-terminal domain"/>
    <property type="match status" value="1"/>
</dbReference>
<dbReference type="SUPFAM" id="SSF55874">
    <property type="entry name" value="ATPase domain of HSP90 chaperone/DNA topoisomerase II/histidine kinase"/>
    <property type="match status" value="1"/>
</dbReference>
<protein>
    <recommendedName>
        <fullName evidence="3">histidine kinase</fullName>
        <ecNumber evidence="3">2.7.13.3</ecNumber>
    </recommendedName>
</protein>
<dbReference type="InterPro" id="IPR013767">
    <property type="entry name" value="PAS_fold"/>
</dbReference>
<keyword evidence="12" id="KW-0902">Two-component regulatory system</keyword>
<keyword evidence="9 18" id="KW-0418">Kinase</keyword>
<feature type="transmembrane region" description="Helical" evidence="14">
    <location>
        <begin position="159"/>
        <end position="181"/>
    </location>
</feature>
<evidence type="ECO:0000256" key="2">
    <source>
        <dbReference type="ARBA" id="ARBA00004651"/>
    </source>
</evidence>
<feature type="domain" description="PAS" evidence="16">
    <location>
        <begin position="240"/>
        <end position="314"/>
    </location>
</feature>
<dbReference type="InterPro" id="IPR005467">
    <property type="entry name" value="His_kinase_dom"/>
</dbReference>
<dbReference type="Pfam" id="PF02518">
    <property type="entry name" value="HATPase_c"/>
    <property type="match status" value="1"/>
</dbReference>
<dbReference type="SMART" id="SM00304">
    <property type="entry name" value="HAMP"/>
    <property type="match status" value="1"/>
</dbReference>
<dbReference type="GO" id="GO:0005524">
    <property type="term" value="F:ATP binding"/>
    <property type="evidence" value="ECO:0007669"/>
    <property type="project" value="UniProtKB-KW"/>
</dbReference>
<dbReference type="InterPro" id="IPR035965">
    <property type="entry name" value="PAS-like_dom_sf"/>
</dbReference>
<dbReference type="Gene3D" id="1.10.287.130">
    <property type="match status" value="1"/>
</dbReference>
<dbReference type="SUPFAM" id="SSF47384">
    <property type="entry name" value="Homodimeric domain of signal transducing histidine kinase"/>
    <property type="match status" value="1"/>
</dbReference>
<dbReference type="GO" id="GO:0004721">
    <property type="term" value="F:phosphoprotein phosphatase activity"/>
    <property type="evidence" value="ECO:0007669"/>
    <property type="project" value="TreeGrafter"/>
</dbReference>
<feature type="domain" description="HAMP" evidence="17">
    <location>
        <begin position="183"/>
        <end position="235"/>
    </location>
</feature>
<dbReference type="RefSeq" id="WP_271713371.1">
    <property type="nucleotide sequence ID" value="NZ_AP024169.1"/>
</dbReference>
<dbReference type="SUPFAM" id="SSF55785">
    <property type="entry name" value="PYP-like sensor domain (PAS domain)"/>
    <property type="match status" value="1"/>
</dbReference>
<evidence type="ECO:0000256" key="8">
    <source>
        <dbReference type="ARBA" id="ARBA00022741"/>
    </source>
</evidence>
<evidence type="ECO:0000313" key="18">
    <source>
        <dbReference type="EMBL" id="BCN32318.1"/>
    </source>
</evidence>
<feature type="domain" description="Histidine kinase" evidence="15">
    <location>
        <begin position="364"/>
        <end position="579"/>
    </location>
</feature>
<evidence type="ECO:0000256" key="1">
    <source>
        <dbReference type="ARBA" id="ARBA00000085"/>
    </source>
</evidence>
<dbReference type="FunFam" id="1.10.287.130:FF:000001">
    <property type="entry name" value="Two-component sensor histidine kinase"/>
    <property type="match status" value="1"/>
</dbReference>
<dbReference type="SMART" id="SM00387">
    <property type="entry name" value="HATPase_c"/>
    <property type="match status" value="1"/>
</dbReference>
<gene>
    <name evidence="18" type="ORF">bsdtb5_36130</name>
</gene>
<dbReference type="SMART" id="SM00388">
    <property type="entry name" value="HisKA"/>
    <property type="match status" value="1"/>
</dbReference>
<dbReference type="PANTHER" id="PTHR45453:SF1">
    <property type="entry name" value="PHOSPHATE REGULON SENSOR PROTEIN PHOR"/>
    <property type="match status" value="1"/>
</dbReference>
<keyword evidence="10" id="KW-0067">ATP-binding</keyword>
<keyword evidence="13 14" id="KW-0472">Membrane</keyword>
<feature type="transmembrane region" description="Helical" evidence="14">
    <location>
        <begin position="6"/>
        <end position="25"/>
    </location>
</feature>
<evidence type="ECO:0000256" key="13">
    <source>
        <dbReference type="ARBA" id="ARBA00023136"/>
    </source>
</evidence>
<reference evidence="18 19" key="1">
    <citation type="submission" date="2020-11" db="EMBL/GenBank/DDBJ databases">
        <title>Draft genome sequencing of a Lachnospiraceae strain isolated from anoxic soil subjected to BSD treatment.</title>
        <authorList>
            <person name="Uek A."/>
            <person name="Tonouchi A."/>
        </authorList>
    </citation>
    <scope>NUCLEOTIDE SEQUENCE [LARGE SCALE GENOMIC DNA]</scope>
    <source>
        <strain evidence="18 19">TB5</strain>
    </source>
</reference>
<dbReference type="SUPFAM" id="SSF158472">
    <property type="entry name" value="HAMP domain-like"/>
    <property type="match status" value="1"/>
</dbReference>
<dbReference type="InterPro" id="IPR050351">
    <property type="entry name" value="BphY/WalK/GraS-like"/>
</dbReference>
<dbReference type="CDD" id="cd00082">
    <property type="entry name" value="HisKA"/>
    <property type="match status" value="1"/>
</dbReference>
<dbReference type="PROSITE" id="PS50109">
    <property type="entry name" value="HIS_KIN"/>
    <property type="match status" value="1"/>
</dbReference>
<dbReference type="KEGG" id="ahb:bsdtb5_36130"/>
<evidence type="ECO:0000259" key="16">
    <source>
        <dbReference type="PROSITE" id="PS50112"/>
    </source>
</evidence>
<dbReference type="AlphaFoldDB" id="A0A7R7IFN3"/>
<dbReference type="EC" id="2.7.13.3" evidence="3"/>
<dbReference type="Pfam" id="PF00512">
    <property type="entry name" value="HisKA"/>
    <property type="match status" value="1"/>
</dbReference>
<evidence type="ECO:0000313" key="19">
    <source>
        <dbReference type="Proteomes" id="UP000595897"/>
    </source>
</evidence>
<dbReference type="FunFam" id="3.30.565.10:FF:000006">
    <property type="entry name" value="Sensor histidine kinase WalK"/>
    <property type="match status" value="1"/>
</dbReference>
<dbReference type="GO" id="GO:0005886">
    <property type="term" value="C:plasma membrane"/>
    <property type="evidence" value="ECO:0007669"/>
    <property type="project" value="UniProtKB-SubCell"/>
</dbReference>
<keyword evidence="4" id="KW-1003">Cell membrane</keyword>
<dbReference type="Pfam" id="PF00989">
    <property type="entry name" value="PAS"/>
    <property type="match status" value="1"/>
</dbReference>
<dbReference type="InterPro" id="IPR004358">
    <property type="entry name" value="Sig_transdc_His_kin-like_C"/>
</dbReference>
<dbReference type="PROSITE" id="PS50112">
    <property type="entry name" value="PAS"/>
    <property type="match status" value="1"/>
</dbReference>
<organism evidence="18 19">
    <name type="scientific">Anaeromicropila herbilytica</name>
    <dbReference type="NCBI Taxonomy" id="2785025"/>
    <lineage>
        <taxon>Bacteria</taxon>
        <taxon>Bacillati</taxon>
        <taxon>Bacillota</taxon>
        <taxon>Clostridia</taxon>
        <taxon>Lachnospirales</taxon>
        <taxon>Lachnospiraceae</taxon>
        <taxon>Anaeromicropila</taxon>
    </lineage>
</organism>
<evidence type="ECO:0000256" key="14">
    <source>
        <dbReference type="SAM" id="Phobius"/>
    </source>
</evidence>
<keyword evidence="6" id="KW-0808">Transferase</keyword>
<dbReference type="InterPro" id="IPR003661">
    <property type="entry name" value="HisK_dim/P_dom"/>
</dbReference>
<sequence>MRKKLLVTYVILILMAVGIASFSFWSRGYSYINKQSENVYLMKAEILGDTFANTEIEEEKDYKNFVDDYSQKYKIRITLISNDGTVIADSSTNKQLENHKNREEVKGALLGKKVTVKRYSSTMRQMYIYSAVPAKTGGFTGVLRVSVPLSYLNGLNHNFYHSLVFSVVTCLFLAIIVAIYFTKLISKPIDDISRAANQISNGNYDIKIYTREKDQLGQLVHSFNIMTGNLKSSMKKLTRRNIELEAILSSMQSGVVAIDDSNSILFHNNSFSNIIELQESNLVSKSIYNVARNALIFEVIDLVREKHETVVREGSLSLKEDKIIRVTATRLVKETGRDLGVLIILENITQMKKLENMRRDFVSNVTHELKTPLTSIRGFIDTLKGGAIQDEVVAKRFLDIIDIEAERLHILIQDILLLSEIESKGDKETKDCDITHTISDVIELLQPKMTDKVYIIFDNNSNIRPFPCNPDRMKQLFINLLDNAIKYTEEGSVRIQCKEKQDKLFISISDTGIGIEEKYLDRIFERFYRVDKGRSRKMGGTGLGLSIVKHIVELYNGKINVYSTSGVGTTFEIWLPYGK</sequence>
<dbReference type="GO" id="GO:0016036">
    <property type="term" value="P:cellular response to phosphate starvation"/>
    <property type="evidence" value="ECO:0007669"/>
    <property type="project" value="TreeGrafter"/>
</dbReference>
<evidence type="ECO:0000256" key="3">
    <source>
        <dbReference type="ARBA" id="ARBA00012438"/>
    </source>
</evidence>
<dbReference type="NCBIfam" id="NF046044">
    <property type="entry name" value="PnpS"/>
    <property type="match status" value="1"/>
</dbReference>
<dbReference type="CDD" id="cd16922">
    <property type="entry name" value="HATPase_EvgS-ArcB-TorS-like"/>
    <property type="match status" value="1"/>
</dbReference>
<dbReference type="EMBL" id="AP024169">
    <property type="protein sequence ID" value="BCN32318.1"/>
    <property type="molecule type" value="Genomic_DNA"/>
</dbReference>
<dbReference type="InterPro" id="IPR000014">
    <property type="entry name" value="PAS"/>
</dbReference>
<dbReference type="InterPro" id="IPR029151">
    <property type="entry name" value="Sensor-like_sf"/>
</dbReference>
<evidence type="ECO:0000256" key="7">
    <source>
        <dbReference type="ARBA" id="ARBA00022692"/>
    </source>
</evidence>
<evidence type="ECO:0000256" key="10">
    <source>
        <dbReference type="ARBA" id="ARBA00022840"/>
    </source>
</evidence>
<dbReference type="Gene3D" id="6.10.340.10">
    <property type="match status" value="1"/>
</dbReference>
<dbReference type="Gene3D" id="3.30.450.20">
    <property type="entry name" value="PAS domain"/>
    <property type="match status" value="1"/>
</dbReference>